<dbReference type="Proteomes" id="UP001279410">
    <property type="component" value="Unassembled WGS sequence"/>
</dbReference>
<feature type="signal peptide" evidence="9">
    <location>
        <begin position="1"/>
        <end position="18"/>
    </location>
</feature>
<organism evidence="12 13">
    <name type="scientific">Lates japonicus</name>
    <name type="common">Japanese lates</name>
    <dbReference type="NCBI Taxonomy" id="270547"/>
    <lineage>
        <taxon>Eukaryota</taxon>
        <taxon>Metazoa</taxon>
        <taxon>Chordata</taxon>
        <taxon>Craniata</taxon>
        <taxon>Vertebrata</taxon>
        <taxon>Euteleostomi</taxon>
        <taxon>Actinopterygii</taxon>
        <taxon>Neopterygii</taxon>
        <taxon>Teleostei</taxon>
        <taxon>Neoteleostei</taxon>
        <taxon>Acanthomorphata</taxon>
        <taxon>Carangaria</taxon>
        <taxon>Carangaria incertae sedis</taxon>
        <taxon>Centropomidae</taxon>
        <taxon>Lates</taxon>
    </lineage>
</organism>
<evidence type="ECO:0000313" key="12">
    <source>
        <dbReference type="EMBL" id="GLD71862.1"/>
    </source>
</evidence>
<dbReference type="AlphaFoldDB" id="A0AAD3NC87"/>
<keyword evidence="5 9" id="KW-0732">Signal</keyword>
<keyword evidence="7" id="KW-1015">Disulfide bond</keyword>
<dbReference type="InterPro" id="IPR036465">
    <property type="entry name" value="vWFA_dom_sf"/>
</dbReference>
<evidence type="ECO:0000256" key="8">
    <source>
        <dbReference type="ARBA" id="ARBA00023180"/>
    </source>
</evidence>
<dbReference type="PROSITE" id="PS50234">
    <property type="entry name" value="VWFA"/>
    <property type="match status" value="1"/>
</dbReference>
<dbReference type="SUPFAM" id="SSF69848">
    <property type="entry name" value="LCCL domain"/>
    <property type="match status" value="1"/>
</dbReference>
<keyword evidence="4" id="KW-0964">Secreted</keyword>
<keyword evidence="8" id="KW-0325">Glycoprotein</keyword>
<evidence type="ECO:0000256" key="7">
    <source>
        <dbReference type="ARBA" id="ARBA00023157"/>
    </source>
</evidence>
<feature type="domain" description="VWFA" evidence="10">
    <location>
        <begin position="193"/>
        <end position="262"/>
    </location>
</feature>
<dbReference type="GO" id="GO:0005576">
    <property type="term" value="C:extracellular region"/>
    <property type="evidence" value="ECO:0007669"/>
    <property type="project" value="UniProtKB-SubCell"/>
</dbReference>
<dbReference type="SMART" id="SM00603">
    <property type="entry name" value="LCCL"/>
    <property type="match status" value="1"/>
</dbReference>
<dbReference type="InterPro" id="IPR036609">
    <property type="entry name" value="LCCL_sf"/>
</dbReference>
<keyword evidence="6" id="KW-0677">Repeat</keyword>
<evidence type="ECO:0000256" key="6">
    <source>
        <dbReference type="ARBA" id="ARBA00022737"/>
    </source>
</evidence>
<accession>A0AAD3NC87</accession>
<proteinExistence type="predicted"/>
<gene>
    <name evidence="12" type="ORF">AKAME5_002318600</name>
</gene>
<feature type="domain" description="LCCL" evidence="11">
    <location>
        <begin position="12"/>
        <end position="140"/>
    </location>
</feature>
<dbReference type="Gene3D" id="2.170.130.20">
    <property type="entry name" value="LCCL-like domain"/>
    <property type="match status" value="1"/>
</dbReference>
<reference evidence="12" key="1">
    <citation type="submission" date="2022-08" db="EMBL/GenBank/DDBJ databases">
        <title>Genome sequencing of akame (Lates japonicus).</title>
        <authorList>
            <person name="Hashiguchi Y."/>
            <person name="Takahashi H."/>
        </authorList>
    </citation>
    <scope>NUCLEOTIDE SEQUENCE</scope>
    <source>
        <strain evidence="12">Kochi</strain>
    </source>
</reference>
<evidence type="ECO:0000259" key="10">
    <source>
        <dbReference type="PROSITE" id="PS50234"/>
    </source>
</evidence>
<evidence type="ECO:0000256" key="5">
    <source>
        <dbReference type="ARBA" id="ARBA00022729"/>
    </source>
</evidence>
<dbReference type="PANTHER" id="PTHR24020">
    <property type="entry name" value="COLLAGEN ALPHA"/>
    <property type="match status" value="1"/>
</dbReference>
<dbReference type="InterPro" id="IPR004043">
    <property type="entry name" value="LCCL"/>
</dbReference>
<keyword evidence="13" id="KW-1185">Reference proteome</keyword>
<evidence type="ECO:0000256" key="4">
    <source>
        <dbReference type="ARBA" id="ARBA00022525"/>
    </source>
</evidence>
<protein>
    <recommendedName>
        <fullName evidence="3">Cochlin</fullName>
    </recommendedName>
</protein>
<dbReference type="Pfam" id="PF00092">
    <property type="entry name" value="VWA"/>
    <property type="match status" value="1"/>
</dbReference>
<evidence type="ECO:0000256" key="1">
    <source>
        <dbReference type="ARBA" id="ARBA00003388"/>
    </source>
</evidence>
<comment type="subcellular location">
    <subcellularLocation>
        <location evidence="2">Secreted</location>
    </subcellularLocation>
</comment>
<dbReference type="PANTHER" id="PTHR24020:SF36">
    <property type="entry name" value="COCHLIN"/>
    <property type="match status" value="1"/>
</dbReference>
<dbReference type="PROSITE" id="PS50820">
    <property type="entry name" value="LCCL"/>
    <property type="match status" value="1"/>
</dbReference>
<sequence length="339" mass="36692">MSLLSALLPLTVLHPVTCATRGADLAEDGVVVLCPKDCTQWRVSVFGTGVYASVSSVCGAAVHRGPLGAPTPRGKTQAAALLPQHPPLSPSYLTFLSSGGAGSVRRSRQGSRKLHGRHIYISSYAHGIQSQALSQWGASFSLTKPVVNPLELTSETSTTALPTAQPEKPARKPLKKPIVKKVPVGENKDCQMDIAMVIDSSNNIGRRRFSLQKNFVGKLAATLRVGSTGPHIGLIQASDSPRTEFLLTNYLSPKDLLFAIRSWPTWEEHQHRVKPSCTTAGLLLRPGRAETPQVMVVLSRPGGVRRPGAKGCPQHEEDPYMVEEAYRAAILYTHEKLFK</sequence>
<dbReference type="InterPro" id="IPR050525">
    <property type="entry name" value="ECM_Assembly_Org"/>
</dbReference>
<evidence type="ECO:0000313" key="13">
    <source>
        <dbReference type="Proteomes" id="UP001279410"/>
    </source>
</evidence>
<comment type="function">
    <text evidence="1">Plays a role in the control of cell shape and motility in the trabecular meshwork.</text>
</comment>
<dbReference type="EMBL" id="BRZM01000775">
    <property type="protein sequence ID" value="GLD71862.1"/>
    <property type="molecule type" value="Genomic_DNA"/>
</dbReference>
<dbReference type="InterPro" id="IPR002035">
    <property type="entry name" value="VWF_A"/>
</dbReference>
<dbReference type="PRINTS" id="PR00453">
    <property type="entry name" value="VWFADOMAIN"/>
</dbReference>
<comment type="caution">
    <text evidence="12">The sequence shown here is derived from an EMBL/GenBank/DDBJ whole genome shotgun (WGS) entry which is preliminary data.</text>
</comment>
<dbReference type="Gene3D" id="3.40.50.410">
    <property type="entry name" value="von Willebrand factor, type A domain"/>
    <property type="match status" value="1"/>
</dbReference>
<dbReference type="Pfam" id="PF03815">
    <property type="entry name" value="LCCL"/>
    <property type="match status" value="1"/>
</dbReference>
<evidence type="ECO:0000259" key="11">
    <source>
        <dbReference type="PROSITE" id="PS50820"/>
    </source>
</evidence>
<feature type="chain" id="PRO_5041911647" description="Cochlin" evidence="9">
    <location>
        <begin position="19"/>
        <end position="339"/>
    </location>
</feature>
<evidence type="ECO:0000256" key="3">
    <source>
        <dbReference type="ARBA" id="ARBA00013828"/>
    </source>
</evidence>
<evidence type="ECO:0000256" key="9">
    <source>
        <dbReference type="SAM" id="SignalP"/>
    </source>
</evidence>
<evidence type="ECO:0000256" key="2">
    <source>
        <dbReference type="ARBA" id="ARBA00004613"/>
    </source>
</evidence>
<name>A0AAD3NC87_LATJO</name>
<dbReference type="SUPFAM" id="SSF53300">
    <property type="entry name" value="vWA-like"/>
    <property type="match status" value="1"/>
</dbReference>